<keyword evidence="1" id="KW-0479">Metal-binding</keyword>
<dbReference type="SUPFAM" id="SSF51182">
    <property type="entry name" value="RmlC-like cupins"/>
    <property type="match status" value="1"/>
</dbReference>
<evidence type="ECO:0000259" key="2">
    <source>
        <dbReference type="Pfam" id="PF07883"/>
    </source>
</evidence>
<dbReference type="GO" id="GO:0046872">
    <property type="term" value="F:metal ion binding"/>
    <property type="evidence" value="ECO:0007669"/>
    <property type="project" value="UniProtKB-KW"/>
</dbReference>
<keyword evidence="4" id="KW-1185">Reference proteome</keyword>
<dbReference type="AlphaFoldDB" id="W4LRR5"/>
<dbReference type="PANTHER" id="PTHR35848:SF6">
    <property type="entry name" value="CUPIN TYPE-2 DOMAIN-CONTAINING PROTEIN"/>
    <property type="match status" value="1"/>
</dbReference>
<proteinExistence type="predicted"/>
<name>W4LRR5_ENTF1</name>
<gene>
    <name evidence="3" type="ORF">ETSY1_10015</name>
</gene>
<evidence type="ECO:0000313" key="3">
    <source>
        <dbReference type="EMBL" id="ETX00749.1"/>
    </source>
</evidence>
<dbReference type="InterPro" id="IPR011051">
    <property type="entry name" value="RmlC_Cupin_sf"/>
</dbReference>
<accession>W4LRR5</accession>
<dbReference type="HOGENOM" id="CLU_1988558_0_0_7"/>
<feature type="domain" description="Cupin type-2" evidence="2">
    <location>
        <begin position="39"/>
        <end position="105"/>
    </location>
</feature>
<sequence>MAIIDHAELPEIEMRQGVRGKFLSHQDLGAVGCSLLVNTVEPGAVIPLHKHTVEETMLVLEGAVWVQLGTERTTVCANHTVIIPAGTPHAWGNDGHESAKLLWAFAGPNPFDDSTYLEGEPPNTV</sequence>
<dbReference type="EMBL" id="AZHW01000309">
    <property type="protein sequence ID" value="ETX00749.1"/>
    <property type="molecule type" value="Genomic_DNA"/>
</dbReference>
<dbReference type="InterPro" id="IPR014710">
    <property type="entry name" value="RmlC-like_jellyroll"/>
</dbReference>
<dbReference type="Pfam" id="PF07883">
    <property type="entry name" value="Cupin_2"/>
    <property type="match status" value="1"/>
</dbReference>
<protein>
    <recommendedName>
        <fullName evidence="2">Cupin type-2 domain-containing protein</fullName>
    </recommendedName>
</protein>
<organism evidence="3 4">
    <name type="scientific">Entotheonella factor</name>
    <dbReference type="NCBI Taxonomy" id="1429438"/>
    <lineage>
        <taxon>Bacteria</taxon>
        <taxon>Pseudomonadati</taxon>
        <taxon>Nitrospinota/Tectimicrobiota group</taxon>
        <taxon>Candidatus Tectimicrobiota</taxon>
        <taxon>Candidatus Entotheonellia</taxon>
        <taxon>Candidatus Entotheonellales</taxon>
        <taxon>Candidatus Entotheonellaceae</taxon>
        <taxon>Candidatus Entotheonella</taxon>
    </lineage>
</organism>
<comment type="caution">
    <text evidence="3">The sequence shown here is derived from an EMBL/GenBank/DDBJ whole genome shotgun (WGS) entry which is preliminary data.</text>
</comment>
<dbReference type="PANTHER" id="PTHR35848">
    <property type="entry name" value="OXALATE-BINDING PROTEIN"/>
    <property type="match status" value="1"/>
</dbReference>
<dbReference type="InterPro" id="IPR013096">
    <property type="entry name" value="Cupin_2"/>
</dbReference>
<dbReference type="Proteomes" id="UP000019141">
    <property type="component" value="Unassembled WGS sequence"/>
</dbReference>
<evidence type="ECO:0000313" key="4">
    <source>
        <dbReference type="Proteomes" id="UP000019141"/>
    </source>
</evidence>
<evidence type="ECO:0000256" key="1">
    <source>
        <dbReference type="ARBA" id="ARBA00022723"/>
    </source>
</evidence>
<dbReference type="Gene3D" id="2.60.120.10">
    <property type="entry name" value="Jelly Rolls"/>
    <property type="match status" value="1"/>
</dbReference>
<dbReference type="InterPro" id="IPR051610">
    <property type="entry name" value="GPI/OXD"/>
</dbReference>
<reference evidence="3 4" key="1">
    <citation type="journal article" date="2014" name="Nature">
        <title>An environmental bacterial taxon with a large and distinct metabolic repertoire.</title>
        <authorList>
            <person name="Wilson M.C."/>
            <person name="Mori T."/>
            <person name="Ruckert C."/>
            <person name="Uria A.R."/>
            <person name="Helf M.J."/>
            <person name="Takada K."/>
            <person name="Gernert C."/>
            <person name="Steffens U.A."/>
            <person name="Heycke N."/>
            <person name="Schmitt S."/>
            <person name="Rinke C."/>
            <person name="Helfrich E.J."/>
            <person name="Brachmann A.O."/>
            <person name="Gurgui C."/>
            <person name="Wakimoto T."/>
            <person name="Kracht M."/>
            <person name="Crusemann M."/>
            <person name="Hentschel U."/>
            <person name="Abe I."/>
            <person name="Matsunaga S."/>
            <person name="Kalinowski J."/>
            <person name="Takeyama H."/>
            <person name="Piel J."/>
        </authorList>
    </citation>
    <scope>NUCLEOTIDE SEQUENCE [LARGE SCALE GENOMIC DNA]</scope>
    <source>
        <strain evidence="4">TSY1</strain>
    </source>
</reference>